<dbReference type="OrthoDB" id="9775794at2"/>
<keyword evidence="3" id="KW-1185">Reference proteome</keyword>
<accession>A0A1C0YIN2</accession>
<protein>
    <submittedName>
        <fullName evidence="2">Enoyl-CoA hydratase</fullName>
    </submittedName>
</protein>
<dbReference type="EMBL" id="MASJ01000006">
    <property type="protein sequence ID" value="OCS87027.1"/>
    <property type="molecule type" value="Genomic_DNA"/>
</dbReference>
<dbReference type="InterPro" id="IPR014748">
    <property type="entry name" value="Enoyl-CoA_hydra_C"/>
</dbReference>
<dbReference type="STRING" id="33978.A6M13_11735"/>
<dbReference type="Proteomes" id="UP000093199">
    <property type="component" value="Unassembled WGS sequence"/>
</dbReference>
<comment type="caution">
    <text evidence="2">The sequence shown here is derived from an EMBL/GenBank/DDBJ whole genome shotgun (WGS) entry which is preliminary data.</text>
</comment>
<dbReference type="SUPFAM" id="SSF52096">
    <property type="entry name" value="ClpP/crotonase"/>
    <property type="match status" value="1"/>
</dbReference>
<comment type="similarity">
    <text evidence="1">Belongs to the enoyl-CoA hydratase/isomerase family.</text>
</comment>
<dbReference type="Pfam" id="PF00378">
    <property type="entry name" value="ECH_1"/>
    <property type="match status" value="1"/>
</dbReference>
<name>A0A1C0YIN2_9BACL</name>
<proteinExistence type="inferred from homology"/>
<dbReference type="NCBIfam" id="NF005804">
    <property type="entry name" value="PRK07659.1"/>
    <property type="match status" value="1"/>
</dbReference>
<dbReference type="CDD" id="cd06558">
    <property type="entry name" value="crotonase-like"/>
    <property type="match status" value="1"/>
</dbReference>
<sequence>MYETIRVEKLERKVIVSLNRPDAVNAMNPQMIEELAHCFENLKEDTTLQLLVLRGEGRVFSAGGDIRAMAGGNEELISPDIMNTVKRLVLAFYDLPMITVGVVHGAAAGLGYSLALSCDIVIAEQSSKLAMNFIGIGLIPDGGGHFFMKQRVGPVKAKQMIWQGEMLNGEQALALGLIDYNVEDGTADAAADQVIGKFLGAPILAMIASKKILHDATRAELEQVLDAEAAGQMRMRQTKDHEEGLRAFLGKRAPHFLGN</sequence>
<reference evidence="2 3" key="1">
    <citation type="submission" date="2016-07" db="EMBL/GenBank/DDBJ databases">
        <title>Caryophanon tenue genome sequencing.</title>
        <authorList>
            <person name="Verma A."/>
            <person name="Pal Y."/>
            <person name="Krishnamurthi S."/>
        </authorList>
    </citation>
    <scope>NUCLEOTIDE SEQUENCE [LARGE SCALE GENOMIC DNA]</scope>
    <source>
        <strain evidence="2 3">DSM 14152</strain>
    </source>
</reference>
<evidence type="ECO:0000313" key="3">
    <source>
        <dbReference type="Proteomes" id="UP000093199"/>
    </source>
</evidence>
<dbReference type="PANTHER" id="PTHR43459">
    <property type="entry name" value="ENOYL-COA HYDRATASE"/>
    <property type="match status" value="1"/>
</dbReference>
<dbReference type="InterPro" id="IPR001753">
    <property type="entry name" value="Enoyl-CoA_hydra/iso"/>
</dbReference>
<gene>
    <name evidence="2" type="ORF">A6M13_11735</name>
</gene>
<evidence type="ECO:0000313" key="2">
    <source>
        <dbReference type="EMBL" id="OCS87027.1"/>
    </source>
</evidence>
<dbReference type="PANTHER" id="PTHR43459:SF1">
    <property type="entry name" value="EG:BACN32G11.4 PROTEIN"/>
    <property type="match status" value="1"/>
</dbReference>
<dbReference type="RefSeq" id="WP_066543979.1">
    <property type="nucleotide sequence ID" value="NZ_MASJ01000006.1"/>
</dbReference>
<dbReference type="InterPro" id="IPR029045">
    <property type="entry name" value="ClpP/crotonase-like_dom_sf"/>
</dbReference>
<dbReference type="Gene3D" id="3.90.226.10">
    <property type="entry name" value="2-enoyl-CoA Hydratase, Chain A, domain 1"/>
    <property type="match status" value="1"/>
</dbReference>
<dbReference type="GO" id="GO:0003824">
    <property type="term" value="F:catalytic activity"/>
    <property type="evidence" value="ECO:0007669"/>
    <property type="project" value="UniProtKB-ARBA"/>
</dbReference>
<organism evidence="2 3">
    <name type="scientific">Caryophanon tenue</name>
    <dbReference type="NCBI Taxonomy" id="33978"/>
    <lineage>
        <taxon>Bacteria</taxon>
        <taxon>Bacillati</taxon>
        <taxon>Bacillota</taxon>
        <taxon>Bacilli</taxon>
        <taxon>Bacillales</taxon>
        <taxon>Caryophanaceae</taxon>
        <taxon>Caryophanon</taxon>
    </lineage>
</organism>
<evidence type="ECO:0000256" key="1">
    <source>
        <dbReference type="ARBA" id="ARBA00005254"/>
    </source>
</evidence>
<dbReference type="Gene3D" id="1.10.12.10">
    <property type="entry name" value="Lyase 2-enoyl-coa Hydratase, Chain A, domain 2"/>
    <property type="match status" value="1"/>
</dbReference>
<dbReference type="AlphaFoldDB" id="A0A1C0YIN2"/>